<dbReference type="PANTHER" id="PTHR30157">
    <property type="entry name" value="FERRIC REDUCTASE, NADPH-DEPENDENT"/>
    <property type="match status" value="1"/>
</dbReference>
<evidence type="ECO:0000313" key="2">
    <source>
        <dbReference type="EMBL" id="GAB78656.1"/>
    </source>
</evidence>
<protein>
    <submittedName>
        <fullName evidence="2">Putative siderophore-interacting protein</fullName>
    </submittedName>
</protein>
<gene>
    <name evidence="2" type="ORF">AUCHE_16_00740</name>
</gene>
<dbReference type="InterPro" id="IPR007037">
    <property type="entry name" value="SIP_rossman_dom"/>
</dbReference>
<reference evidence="2 3" key="1">
    <citation type="submission" date="2012-08" db="EMBL/GenBank/DDBJ databases">
        <title>Whole genome shotgun sequence of Austwickia chelonae NBRC 105200.</title>
        <authorList>
            <person name="Yoshida I."/>
            <person name="Hosoyama A."/>
            <person name="Tsuchikane K."/>
            <person name="Katsumata H."/>
            <person name="Ando Y."/>
            <person name="Ohji S."/>
            <person name="Hamada M."/>
            <person name="Tamura T."/>
            <person name="Yamazoe A."/>
            <person name="Yamazaki S."/>
            <person name="Fujita N."/>
        </authorList>
    </citation>
    <scope>NUCLEOTIDE SEQUENCE [LARGE SCALE GENOMIC DNA]</scope>
    <source>
        <strain evidence="2 3">NBRC 105200</strain>
    </source>
</reference>
<dbReference type="SUPFAM" id="SSF63380">
    <property type="entry name" value="Riboflavin synthase domain-like"/>
    <property type="match status" value="1"/>
</dbReference>
<dbReference type="InterPro" id="IPR013113">
    <property type="entry name" value="SIP_FAD-bd"/>
</dbReference>
<dbReference type="PANTHER" id="PTHR30157:SF0">
    <property type="entry name" value="NADPH-DEPENDENT FERRIC-CHELATE REDUCTASE"/>
    <property type="match status" value="1"/>
</dbReference>
<dbReference type="Pfam" id="PF04954">
    <property type="entry name" value="SIP"/>
    <property type="match status" value="1"/>
</dbReference>
<dbReference type="GO" id="GO:0016491">
    <property type="term" value="F:oxidoreductase activity"/>
    <property type="evidence" value="ECO:0007669"/>
    <property type="project" value="InterPro"/>
</dbReference>
<accession>K6UN37</accession>
<dbReference type="AlphaFoldDB" id="K6UN37"/>
<sequence length="282" mass="31064">MPTTSERILRGLVDTCSKVAMSAPIRRENSPHLVLEVGAITDVAPAVRRITLSGPALNGFSPVAPDEFAGFFLPRGESLSLPPSDVFDIRKAVREMPEQTRPELRWYTIRAYRPEVLELDLEVLLYGEPHGPGRTWAATVQVGDQVGVRLSGGGYRPPRPDEPQILIADESSLPALCAIGESLTGLPEAESVQAYVEIPDDDYAAPMPTMPFPVEIHRRGIRVPGAAIEPVLATTPLSGFRSAWICGEGTMVRKTRRMLRNAGMDRRHIFYCGYWTRGHARP</sequence>
<dbReference type="PROSITE" id="PS51384">
    <property type="entry name" value="FAD_FR"/>
    <property type="match status" value="1"/>
</dbReference>
<keyword evidence="3" id="KW-1185">Reference proteome</keyword>
<evidence type="ECO:0000313" key="3">
    <source>
        <dbReference type="Proteomes" id="UP000008495"/>
    </source>
</evidence>
<proteinExistence type="predicted"/>
<dbReference type="InterPro" id="IPR017938">
    <property type="entry name" value="Riboflavin_synthase-like_b-brl"/>
</dbReference>
<dbReference type="InterPro" id="IPR017927">
    <property type="entry name" value="FAD-bd_FR_type"/>
</dbReference>
<dbReference type="Pfam" id="PF08021">
    <property type="entry name" value="FAD_binding_9"/>
    <property type="match status" value="1"/>
</dbReference>
<dbReference type="CDD" id="cd06193">
    <property type="entry name" value="siderophore_interacting"/>
    <property type="match status" value="1"/>
</dbReference>
<dbReference type="Gene3D" id="2.40.30.10">
    <property type="entry name" value="Translation factors"/>
    <property type="match status" value="1"/>
</dbReference>
<evidence type="ECO:0000259" key="1">
    <source>
        <dbReference type="PROSITE" id="PS51384"/>
    </source>
</evidence>
<comment type="caution">
    <text evidence="2">The sequence shown here is derived from an EMBL/GenBank/DDBJ whole genome shotgun (WGS) entry which is preliminary data.</text>
</comment>
<dbReference type="InterPro" id="IPR039261">
    <property type="entry name" value="FNR_nucleotide-bd"/>
</dbReference>
<name>K6UN37_9MICO</name>
<dbReference type="InterPro" id="IPR039374">
    <property type="entry name" value="SIP_fam"/>
</dbReference>
<dbReference type="Gene3D" id="3.40.50.80">
    <property type="entry name" value="Nucleotide-binding domain of ferredoxin-NADP reductase (FNR) module"/>
    <property type="match status" value="1"/>
</dbReference>
<dbReference type="eggNOG" id="COG2375">
    <property type="taxonomic scope" value="Bacteria"/>
</dbReference>
<dbReference type="EMBL" id="BAGZ01000016">
    <property type="protein sequence ID" value="GAB78656.1"/>
    <property type="molecule type" value="Genomic_DNA"/>
</dbReference>
<feature type="domain" description="FAD-binding FR-type" evidence="1">
    <location>
        <begin position="30"/>
        <end position="158"/>
    </location>
</feature>
<organism evidence="2 3">
    <name type="scientific">Austwickia chelonae NBRC 105200</name>
    <dbReference type="NCBI Taxonomy" id="1184607"/>
    <lineage>
        <taxon>Bacteria</taxon>
        <taxon>Bacillati</taxon>
        <taxon>Actinomycetota</taxon>
        <taxon>Actinomycetes</taxon>
        <taxon>Micrococcales</taxon>
        <taxon>Dermatophilaceae</taxon>
        <taxon>Austwickia</taxon>
    </lineage>
</organism>
<dbReference type="Proteomes" id="UP000008495">
    <property type="component" value="Unassembled WGS sequence"/>
</dbReference>
<dbReference type="STRING" id="100225.SAMN05421595_2309"/>
<dbReference type="RefSeq" id="WP_006503413.1">
    <property type="nucleotide sequence ID" value="NZ_BAGZ01000016.1"/>
</dbReference>